<dbReference type="PANTHER" id="PTHR34477">
    <property type="entry name" value="UPF0213 PROTEIN YHBQ"/>
    <property type="match status" value="1"/>
</dbReference>
<dbReference type="Proteomes" id="UP000398217">
    <property type="component" value="Unassembled WGS sequence"/>
</dbReference>
<keyword evidence="4" id="KW-1185">Reference proteome</keyword>
<comment type="similarity">
    <text evidence="1">Belongs to the UPF0213 family.</text>
</comment>
<evidence type="ECO:0000259" key="2">
    <source>
        <dbReference type="PROSITE" id="PS50164"/>
    </source>
</evidence>
<proteinExistence type="inferred from homology"/>
<dbReference type="InterPro" id="IPR035901">
    <property type="entry name" value="GIY-YIG_endonuc_sf"/>
</dbReference>
<dbReference type="AlphaFoldDB" id="A0A5M4B664"/>
<dbReference type="PROSITE" id="PS50164">
    <property type="entry name" value="GIY_YIG"/>
    <property type="match status" value="1"/>
</dbReference>
<dbReference type="Gene3D" id="3.40.1440.10">
    <property type="entry name" value="GIY-YIG endonuclease"/>
    <property type="match status" value="1"/>
</dbReference>
<name>A0A5M4B664_9FLAO</name>
<dbReference type="RefSeq" id="WP_155283465.1">
    <property type="nucleotide sequence ID" value="NZ_BLBC01000003.1"/>
</dbReference>
<feature type="domain" description="GIY-YIG" evidence="2">
    <location>
        <begin position="1"/>
        <end position="77"/>
    </location>
</feature>
<evidence type="ECO:0000313" key="4">
    <source>
        <dbReference type="Proteomes" id="UP000398217"/>
    </source>
</evidence>
<evidence type="ECO:0000256" key="1">
    <source>
        <dbReference type="ARBA" id="ARBA00007435"/>
    </source>
</evidence>
<reference evidence="4" key="1">
    <citation type="journal article" date="2020" name="Int. J. Syst. Evol. Microbiol.">
        <title>Capnocytophaga felis sp. nov. isolated from the feline oral cavity.</title>
        <authorList>
            <person name="Suzuki M."/>
            <person name="Umeda K."/>
            <person name="Kimura M."/>
            <person name="Imaoka K."/>
            <person name="Morikawa S."/>
            <person name="Maeda K."/>
        </authorList>
    </citation>
    <scope>NUCLEOTIDE SEQUENCE [LARGE SCALE GENOMIC DNA]</scope>
    <source>
        <strain evidence="4">KC07070</strain>
    </source>
</reference>
<dbReference type="SUPFAM" id="SSF82771">
    <property type="entry name" value="GIY-YIG endonuclease"/>
    <property type="match status" value="1"/>
</dbReference>
<dbReference type="EMBL" id="BLBC01000003">
    <property type="protein sequence ID" value="GET44745.1"/>
    <property type="molecule type" value="Genomic_DNA"/>
</dbReference>
<evidence type="ECO:0000313" key="3">
    <source>
        <dbReference type="EMBL" id="GET44745.1"/>
    </source>
</evidence>
<dbReference type="CDD" id="cd10456">
    <property type="entry name" value="GIY-YIG_UPF0213"/>
    <property type="match status" value="1"/>
</dbReference>
<sequence>MESFVYILLCSDKTFYTGVTSNLGERLKEHQSGKYPNSYTASRLPVELVYYATFTDINQAIEFEKKIKKWSQKKKQALIEGNYEDLPNLAKKKFNKEN</sequence>
<dbReference type="InterPro" id="IPR000305">
    <property type="entry name" value="GIY-YIG_endonuc"/>
</dbReference>
<dbReference type="PANTHER" id="PTHR34477:SF1">
    <property type="entry name" value="UPF0213 PROTEIN YHBQ"/>
    <property type="match status" value="1"/>
</dbReference>
<protein>
    <recommendedName>
        <fullName evidence="2">GIY-YIG domain-containing protein</fullName>
    </recommendedName>
</protein>
<dbReference type="OrthoDB" id="1495241at2"/>
<dbReference type="InterPro" id="IPR050190">
    <property type="entry name" value="UPF0213_domain"/>
</dbReference>
<gene>
    <name evidence="3" type="ORF">RCZ01_00470</name>
</gene>
<dbReference type="Pfam" id="PF01541">
    <property type="entry name" value="GIY-YIG"/>
    <property type="match status" value="1"/>
</dbReference>
<accession>A0A5M4B664</accession>
<organism evidence="3 4">
    <name type="scientific">Capnocytophaga felis</name>
    <dbReference type="NCBI Taxonomy" id="2267611"/>
    <lineage>
        <taxon>Bacteria</taxon>
        <taxon>Pseudomonadati</taxon>
        <taxon>Bacteroidota</taxon>
        <taxon>Flavobacteriia</taxon>
        <taxon>Flavobacteriales</taxon>
        <taxon>Flavobacteriaceae</taxon>
        <taxon>Capnocytophaga</taxon>
    </lineage>
</organism>
<dbReference type="SMART" id="SM00465">
    <property type="entry name" value="GIYc"/>
    <property type="match status" value="1"/>
</dbReference>
<comment type="caution">
    <text evidence="3">The sequence shown here is derived from an EMBL/GenBank/DDBJ whole genome shotgun (WGS) entry which is preliminary data.</text>
</comment>